<dbReference type="AlphaFoldDB" id="A0AAN7KCZ3"/>
<dbReference type="InterPro" id="IPR007942">
    <property type="entry name" value="PLipase-like"/>
</dbReference>
<comment type="caution">
    <text evidence="3">The sequence shown here is derived from an EMBL/GenBank/DDBJ whole genome shotgun (WGS) entry which is preliminary data.</text>
</comment>
<evidence type="ECO:0000313" key="3">
    <source>
        <dbReference type="EMBL" id="KAK4764925.1"/>
    </source>
</evidence>
<name>A0AAN7KCZ3_TRANT</name>
<proteinExistence type="predicted"/>
<evidence type="ECO:0008006" key="5">
    <source>
        <dbReference type="Google" id="ProtNLM"/>
    </source>
</evidence>
<dbReference type="PANTHER" id="PTHR35358">
    <property type="entry name" value="OS06G0711100 PROTEIN"/>
    <property type="match status" value="1"/>
</dbReference>
<evidence type="ECO:0000256" key="2">
    <source>
        <dbReference type="SAM" id="MobiDB-lite"/>
    </source>
</evidence>
<dbReference type="Proteomes" id="UP001346149">
    <property type="component" value="Unassembled WGS sequence"/>
</dbReference>
<accession>A0AAN7KCZ3</accession>
<reference evidence="3 4" key="1">
    <citation type="journal article" date="2023" name="Hortic Res">
        <title>Pangenome of water caltrop reveals structural variations and asymmetric subgenome divergence after allopolyploidization.</title>
        <authorList>
            <person name="Zhang X."/>
            <person name="Chen Y."/>
            <person name="Wang L."/>
            <person name="Yuan Y."/>
            <person name="Fang M."/>
            <person name="Shi L."/>
            <person name="Lu R."/>
            <person name="Comes H.P."/>
            <person name="Ma Y."/>
            <person name="Chen Y."/>
            <person name="Huang G."/>
            <person name="Zhou Y."/>
            <person name="Zheng Z."/>
            <person name="Qiu Y."/>
        </authorList>
    </citation>
    <scope>NUCLEOTIDE SEQUENCE [LARGE SCALE GENOMIC DNA]</scope>
    <source>
        <strain evidence="3">F231</strain>
    </source>
</reference>
<protein>
    <recommendedName>
        <fullName evidence="5">Phospholipase-like protein (PEARLI 4) family protein</fullName>
    </recommendedName>
</protein>
<organism evidence="3 4">
    <name type="scientific">Trapa natans</name>
    <name type="common">Water chestnut</name>
    <dbReference type="NCBI Taxonomy" id="22666"/>
    <lineage>
        <taxon>Eukaryota</taxon>
        <taxon>Viridiplantae</taxon>
        <taxon>Streptophyta</taxon>
        <taxon>Embryophyta</taxon>
        <taxon>Tracheophyta</taxon>
        <taxon>Spermatophyta</taxon>
        <taxon>Magnoliopsida</taxon>
        <taxon>eudicotyledons</taxon>
        <taxon>Gunneridae</taxon>
        <taxon>Pentapetalae</taxon>
        <taxon>rosids</taxon>
        <taxon>malvids</taxon>
        <taxon>Myrtales</taxon>
        <taxon>Lythraceae</taxon>
        <taxon>Trapa</taxon>
    </lineage>
</organism>
<feature type="coiled-coil region" evidence="1">
    <location>
        <begin position="311"/>
        <end position="349"/>
    </location>
</feature>
<feature type="region of interest" description="Disordered" evidence="2">
    <location>
        <begin position="56"/>
        <end position="84"/>
    </location>
</feature>
<keyword evidence="1" id="KW-0175">Coiled coil</keyword>
<dbReference type="Pfam" id="PF05278">
    <property type="entry name" value="PEARLI-4"/>
    <property type="match status" value="1"/>
</dbReference>
<keyword evidence="4" id="KW-1185">Reference proteome</keyword>
<evidence type="ECO:0000313" key="4">
    <source>
        <dbReference type="Proteomes" id="UP001346149"/>
    </source>
</evidence>
<sequence>MADRKVHPNCIHRSNPYHQCMGSCYAKMEESGKPPNLKKNSGPLILIVPKMLGQRMKKGPGLEQAPSDSSSIQSGLRKSDSPSSLSRFSFKKVQSWNFDIPFMGPCTGKAYLKDSSLRKFSPKSNELPMDTTTETSSVVNDWLDDDDDDEKVKDKEGDKKACVVDSISASTNSSGTVIDCPFEEMSEDEFPEHPIICDSRVQVIDDYYVKRSLSSTMRSILNKHGDIAQNCKLSSVVMRSYYLECLCFIVRELRSHLSVDKTSKAKLKEMMTILNDVEVVGIEVGWLREIISEIKEEIELVKKGKPIEDERKKRESEMEFVRRNIETLMQDLEHKKKGIAGAMAEVEEAQGWLGKLEEERSRLDATILLAKSKIESIDYRGKIDEIL</sequence>
<dbReference type="EMBL" id="JAXQNO010000023">
    <property type="protein sequence ID" value="KAK4764925.1"/>
    <property type="molecule type" value="Genomic_DNA"/>
</dbReference>
<gene>
    <name evidence="3" type="ORF">SAY86_026015</name>
</gene>
<dbReference type="PANTHER" id="PTHR35358:SF7">
    <property type="entry name" value="EXPRESSED PROTEIN"/>
    <property type="match status" value="1"/>
</dbReference>
<evidence type="ECO:0000256" key="1">
    <source>
        <dbReference type="SAM" id="Coils"/>
    </source>
</evidence>